<evidence type="ECO:0000256" key="1">
    <source>
        <dbReference type="ARBA" id="ARBA00022679"/>
    </source>
</evidence>
<keyword evidence="3" id="KW-0479">Metal-binding</keyword>
<dbReference type="EMBL" id="ABKLER030000026">
    <property type="protein sequence ID" value="EMN4147311.1"/>
    <property type="molecule type" value="Genomic_DNA"/>
</dbReference>
<dbReference type="GO" id="GO:0046872">
    <property type="term" value="F:metal ion binding"/>
    <property type="evidence" value="ECO:0007669"/>
    <property type="project" value="UniProtKB-KW"/>
</dbReference>
<organism evidence="6">
    <name type="scientific">Citrobacter freundii</name>
    <dbReference type="NCBI Taxonomy" id="546"/>
    <lineage>
        <taxon>Bacteria</taxon>
        <taxon>Pseudomonadati</taxon>
        <taxon>Pseudomonadota</taxon>
        <taxon>Gammaproteobacteria</taxon>
        <taxon>Enterobacterales</taxon>
        <taxon>Enterobacteriaceae</taxon>
        <taxon>Citrobacter</taxon>
        <taxon>Citrobacter freundii complex</taxon>
    </lineage>
</organism>
<keyword evidence="4" id="KW-0460">Magnesium</keyword>
<dbReference type="AlphaFoldDB" id="A0AAI9HL80"/>
<accession>A0AAI9HL80</accession>
<evidence type="ECO:0000256" key="5">
    <source>
        <dbReference type="ARBA" id="ARBA00022918"/>
    </source>
</evidence>
<name>A0AAI9HL80_CITFR</name>
<evidence type="ECO:0000256" key="3">
    <source>
        <dbReference type="ARBA" id="ARBA00022723"/>
    </source>
</evidence>
<proteinExistence type="predicted"/>
<keyword evidence="2" id="KW-0548">Nucleotidyltransferase</keyword>
<keyword evidence="1" id="KW-0808">Transferase</keyword>
<evidence type="ECO:0000256" key="4">
    <source>
        <dbReference type="ARBA" id="ARBA00022842"/>
    </source>
</evidence>
<keyword evidence="5 6" id="KW-0695">RNA-directed DNA polymerase</keyword>
<dbReference type="CDD" id="cd03487">
    <property type="entry name" value="RT_Bac_retron_II"/>
    <property type="match status" value="1"/>
</dbReference>
<evidence type="ECO:0000313" key="6">
    <source>
        <dbReference type="EMBL" id="EMN4147311.1"/>
    </source>
</evidence>
<reference evidence="6" key="1">
    <citation type="submission" date="2024-02" db="EMBL/GenBank/DDBJ databases">
        <authorList>
            <consortium name="Clinical and Environmental Microbiology Branch: Whole genome sequencing antimicrobial resistance pathogens in the healthcare setting"/>
        </authorList>
    </citation>
    <scope>NUCLEOTIDE SEQUENCE</scope>
    <source>
        <strain evidence="6">2023GN-00102</strain>
    </source>
</reference>
<protein>
    <submittedName>
        <fullName evidence="6">RNA-directed DNA polymerase</fullName>
    </submittedName>
</protein>
<dbReference type="InterPro" id="IPR000123">
    <property type="entry name" value="Reverse_transcriptase_msDNA"/>
</dbReference>
<dbReference type="RefSeq" id="WP_142710356.1">
    <property type="nucleotide sequence ID" value="NZ_CAXOME010000025.1"/>
</dbReference>
<dbReference type="GO" id="GO:0003723">
    <property type="term" value="F:RNA binding"/>
    <property type="evidence" value="ECO:0007669"/>
    <property type="project" value="InterPro"/>
</dbReference>
<gene>
    <name evidence="6" type="ORF">PQQ21_004635</name>
</gene>
<sequence>MINTKRSSSLHNSPKLYPLNQSPLFKLKSKKKLLEIIGLSKAQADKLMLDSAYKEFENDAGRKIQEPIAQLKAVHKKIGVLLSRIELPPYLHSGRKKHSTLTNAKSHKQATELLKLDIHKFFPSTRAAKVYKAFVEKFEMSPDVAYVMTNLATFAGKVPTGSPISMAMAFWANRDMFDELSNLAASNSLVFTAYVDDVAFSGSKIPKGFAAQAKKCIRSHGLTSKDKKERFYPSSEGKLLTGIVIQDGELKVRWAHSDSIRKEFATLAEATDNAAKIIHLEKLAGKLHAAGQVDFRQKDRARFFTQQLKIAKKQSTQGS</sequence>
<dbReference type="GO" id="GO:0003964">
    <property type="term" value="F:RNA-directed DNA polymerase activity"/>
    <property type="evidence" value="ECO:0007669"/>
    <property type="project" value="UniProtKB-KW"/>
</dbReference>
<comment type="caution">
    <text evidence="6">The sequence shown here is derived from an EMBL/GenBank/DDBJ whole genome shotgun (WGS) entry which is preliminary data.</text>
</comment>
<dbReference type="PRINTS" id="PR00866">
    <property type="entry name" value="RNADNAPOLMS"/>
</dbReference>
<evidence type="ECO:0000256" key="2">
    <source>
        <dbReference type="ARBA" id="ARBA00022695"/>
    </source>
</evidence>